<sequence length="261" mass="30615">MSAYSNLAEYLQYLSPSFYKSRYFKKLKNLNPTNIIERKVEPEFLWIKSFLNKDAVFVDIGANVGAYLYVLENHLKPKNIFAFEPNPELNDRLKRLFPKMHVFSSALSDENVTAEFKIPVIKGQKVHSRGTLQTQLKEKDEENTILQKVQVVKMDDLNLNTPKIDFIKIDVEGNEMKTLRGAKQTILKHRPTLMVEMEQRHHNEPIWSLISEIESWGFSANYLDRETLTLKRLTEEFILLQNADNVKNYQFYINNIIFIPN</sequence>
<dbReference type="GO" id="GO:0032259">
    <property type="term" value="P:methylation"/>
    <property type="evidence" value="ECO:0007669"/>
    <property type="project" value="UniProtKB-KW"/>
</dbReference>
<dbReference type="PANTHER" id="PTHR34203">
    <property type="entry name" value="METHYLTRANSFERASE, FKBM FAMILY PROTEIN"/>
    <property type="match status" value="1"/>
</dbReference>
<gene>
    <name evidence="2" type="ORF">SAMN05660477_00962</name>
</gene>
<dbReference type="RefSeq" id="WP_079666233.1">
    <property type="nucleotide sequence ID" value="NZ_FUYZ01000002.1"/>
</dbReference>
<dbReference type="Pfam" id="PF05050">
    <property type="entry name" value="Methyltransf_21"/>
    <property type="match status" value="1"/>
</dbReference>
<organism evidence="2 3">
    <name type="scientific">Soonwooa buanensis</name>
    <dbReference type="NCBI Taxonomy" id="619805"/>
    <lineage>
        <taxon>Bacteria</taxon>
        <taxon>Pseudomonadati</taxon>
        <taxon>Bacteroidota</taxon>
        <taxon>Flavobacteriia</taxon>
        <taxon>Flavobacteriales</taxon>
        <taxon>Weeksellaceae</taxon>
        <taxon>Chryseobacterium group</taxon>
        <taxon>Soonwooa</taxon>
    </lineage>
</organism>
<dbReference type="PANTHER" id="PTHR34203:SF15">
    <property type="entry name" value="SLL1173 PROTEIN"/>
    <property type="match status" value="1"/>
</dbReference>
<dbReference type="InterPro" id="IPR006342">
    <property type="entry name" value="FkbM_mtfrase"/>
</dbReference>
<name>A0A1T5DSA3_9FLAO</name>
<dbReference type="NCBIfam" id="TIGR01444">
    <property type="entry name" value="fkbM_fam"/>
    <property type="match status" value="1"/>
</dbReference>
<dbReference type="GO" id="GO:0008168">
    <property type="term" value="F:methyltransferase activity"/>
    <property type="evidence" value="ECO:0007669"/>
    <property type="project" value="UniProtKB-KW"/>
</dbReference>
<evidence type="ECO:0000259" key="1">
    <source>
        <dbReference type="Pfam" id="PF05050"/>
    </source>
</evidence>
<feature type="domain" description="Methyltransferase FkbM" evidence="1">
    <location>
        <begin position="59"/>
        <end position="220"/>
    </location>
</feature>
<protein>
    <submittedName>
        <fullName evidence="2">Methyltransferase, FkbM family</fullName>
    </submittedName>
</protein>
<keyword evidence="2" id="KW-0808">Transferase</keyword>
<proteinExistence type="predicted"/>
<evidence type="ECO:0000313" key="3">
    <source>
        <dbReference type="Proteomes" id="UP000191112"/>
    </source>
</evidence>
<dbReference type="OrthoDB" id="9812600at2"/>
<dbReference type="SUPFAM" id="SSF53335">
    <property type="entry name" value="S-adenosyl-L-methionine-dependent methyltransferases"/>
    <property type="match status" value="1"/>
</dbReference>
<dbReference type="AlphaFoldDB" id="A0A1T5DSA3"/>
<evidence type="ECO:0000313" key="2">
    <source>
        <dbReference type="EMBL" id="SKB74534.1"/>
    </source>
</evidence>
<dbReference type="EMBL" id="FUYZ01000002">
    <property type="protein sequence ID" value="SKB74534.1"/>
    <property type="molecule type" value="Genomic_DNA"/>
</dbReference>
<dbReference type="STRING" id="619805.SAMN05660477_00962"/>
<keyword evidence="3" id="KW-1185">Reference proteome</keyword>
<keyword evidence="2" id="KW-0489">Methyltransferase</keyword>
<dbReference type="InterPro" id="IPR052514">
    <property type="entry name" value="SAM-dependent_MTase"/>
</dbReference>
<dbReference type="InterPro" id="IPR029063">
    <property type="entry name" value="SAM-dependent_MTases_sf"/>
</dbReference>
<reference evidence="2 3" key="1">
    <citation type="submission" date="2017-02" db="EMBL/GenBank/DDBJ databases">
        <authorList>
            <person name="Peterson S.W."/>
        </authorList>
    </citation>
    <scope>NUCLEOTIDE SEQUENCE [LARGE SCALE GENOMIC DNA]</scope>
    <source>
        <strain evidence="2 3">DSM 22323</strain>
    </source>
</reference>
<dbReference type="Gene3D" id="3.40.50.150">
    <property type="entry name" value="Vaccinia Virus protein VP39"/>
    <property type="match status" value="1"/>
</dbReference>
<dbReference type="Proteomes" id="UP000191112">
    <property type="component" value="Unassembled WGS sequence"/>
</dbReference>
<accession>A0A1T5DSA3</accession>